<organism evidence="3 4">
    <name type="scientific">Prymnesium parvum</name>
    <name type="common">Toxic golden alga</name>
    <dbReference type="NCBI Taxonomy" id="97485"/>
    <lineage>
        <taxon>Eukaryota</taxon>
        <taxon>Haptista</taxon>
        <taxon>Haptophyta</taxon>
        <taxon>Prymnesiophyceae</taxon>
        <taxon>Prymnesiales</taxon>
        <taxon>Prymnesiaceae</taxon>
        <taxon>Prymnesium</taxon>
    </lineage>
</organism>
<reference evidence="3 4" key="1">
    <citation type="journal article" date="2024" name="Science">
        <title>Giant polyketide synthase enzymes in the biosynthesis of giant marine polyether toxins.</title>
        <authorList>
            <person name="Fallon T.R."/>
            <person name="Shende V.V."/>
            <person name="Wierzbicki I.H."/>
            <person name="Pendleton A.L."/>
            <person name="Watervoot N.F."/>
            <person name="Auber R.P."/>
            <person name="Gonzalez D.J."/>
            <person name="Wisecaver J.H."/>
            <person name="Moore B.S."/>
        </authorList>
    </citation>
    <scope>NUCLEOTIDE SEQUENCE [LARGE SCALE GENOMIC DNA]</scope>
    <source>
        <strain evidence="3 4">12B1</strain>
    </source>
</reference>
<name>A0AB34IXS7_PRYPA</name>
<feature type="signal peptide" evidence="2">
    <location>
        <begin position="1"/>
        <end position="23"/>
    </location>
</feature>
<gene>
    <name evidence="3" type="ORF">AB1Y20_006450</name>
</gene>
<evidence type="ECO:0008006" key="5">
    <source>
        <dbReference type="Google" id="ProtNLM"/>
    </source>
</evidence>
<sequence>MVGGRAALLSLAALLLALSHASALQTPCERCCAPGGDCSRAYKGSAGKCCGTLEGRAYCCPSFSHPAADAMCHHCGGASYRCSVGGSSRGVCAHHRAAGGEWTRVEHRAPPPRADGRASEGLLVLAAVALFLALLFAFRRQHDVEPDLYASPMAKGAHPMYQMGAPPYAAGYSGMAVAGSAAAGFMGGMLVSEALDAGRHHHHDYASHHDFGGMSDDCGSFDGGGGDFAADS</sequence>
<feature type="transmembrane region" description="Helical" evidence="1">
    <location>
        <begin position="121"/>
        <end position="138"/>
    </location>
</feature>
<evidence type="ECO:0000256" key="1">
    <source>
        <dbReference type="SAM" id="Phobius"/>
    </source>
</evidence>
<keyword evidence="1" id="KW-1133">Transmembrane helix</keyword>
<keyword evidence="4" id="KW-1185">Reference proteome</keyword>
<keyword evidence="1" id="KW-0472">Membrane</keyword>
<evidence type="ECO:0000313" key="3">
    <source>
        <dbReference type="EMBL" id="KAL1510118.1"/>
    </source>
</evidence>
<dbReference type="Proteomes" id="UP001515480">
    <property type="component" value="Unassembled WGS sequence"/>
</dbReference>
<evidence type="ECO:0000313" key="4">
    <source>
        <dbReference type="Proteomes" id="UP001515480"/>
    </source>
</evidence>
<accession>A0AB34IXS7</accession>
<proteinExistence type="predicted"/>
<protein>
    <recommendedName>
        <fullName evidence="5">Transmembrane protein 66</fullName>
    </recommendedName>
</protein>
<dbReference type="AlphaFoldDB" id="A0AB34IXS7"/>
<evidence type="ECO:0000256" key="2">
    <source>
        <dbReference type="SAM" id="SignalP"/>
    </source>
</evidence>
<keyword evidence="1" id="KW-0812">Transmembrane</keyword>
<feature type="chain" id="PRO_5044189110" description="Transmembrane protein 66" evidence="2">
    <location>
        <begin position="24"/>
        <end position="232"/>
    </location>
</feature>
<dbReference type="EMBL" id="JBGBPQ010000015">
    <property type="protein sequence ID" value="KAL1510118.1"/>
    <property type="molecule type" value="Genomic_DNA"/>
</dbReference>
<keyword evidence="2" id="KW-0732">Signal</keyword>
<comment type="caution">
    <text evidence="3">The sequence shown here is derived from an EMBL/GenBank/DDBJ whole genome shotgun (WGS) entry which is preliminary data.</text>
</comment>